<feature type="chain" id="PRO_5047205995" evidence="2">
    <location>
        <begin position="21"/>
        <end position="803"/>
    </location>
</feature>
<feature type="compositionally biased region" description="Pro residues" evidence="1">
    <location>
        <begin position="156"/>
        <end position="194"/>
    </location>
</feature>
<comment type="caution">
    <text evidence="3">The sequence shown here is derived from an EMBL/GenBank/DDBJ whole genome shotgun (WGS) entry which is preliminary data.</text>
</comment>
<keyword evidence="2" id="KW-0732">Signal</keyword>
<dbReference type="EMBL" id="JAPCXB010000026">
    <property type="protein sequence ID" value="KAJ1614141.1"/>
    <property type="molecule type" value="Genomic_DNA"/>
</dbReference>
<feature type="compositionally biased region" description="Pro residues" evidence="1">
    <location>
        <begin position="213"/>
        <end position="238"/>
    </location>
</feature>
<sequence length="803" mass="87577">MRFLLINFILLILIILSSLGESVYVSRAKVWELIKQESRRDSSSPSSRVIQNVVGNCPKAGRDGVSSKRELARLCVDLIMDIVNSCPRPSYQAEYVHYSSGGRSLNIPGVKAVSKFVIVKIAEKFCRLVASQSQFGLEGDGQEASPSASPTFPSSPQLPSPPMPAPPMPAPPMPAPQLPSPHFPSPPLPAPQLPSTPTQAPVSPYQPITHGPGPIPHPSQHRPPYPTSPYPVPQPPELPTISRPAQPVPQAEQSPGPINSEWNAIVLSASHGAASRYISAVPSSPFPSFRLGKDIDEKLEQCNKVFREMVRSAISTNNMSVSNGNLVLRVNTMSSENVRVQESLILRTTSVDPTEIKRIIKAFCEAVYSVKEQDADSIEWSKLHQHSLSSSIVQNLPGATPIFYTISSGADANSLYNSCRKALETLFNSGFQRTSTQSPGTLLLTSSGKYSQLGGSVTSFSSSLVCNAPCTKLEISDSISDFCKSVYFEVPAEQVPTKKLHLQSIYNRLQSTTSLPESPFGAFPREFPEFLLTSIVNRELETSGDISPAVMSEVCREILGAIWKNSYSKTPIQRHRSRFSMEGISKTQAIKLEIDWGGSVGRTTINFPFLEVSGPKVMSFEFFSTEFCNGVFTAPSPKPYEKYPVSSPDKFVGKRPPFDFPAQIQMIPLVATQAVSSSVLSYSRGVWDRLHKHSSFGIGSASISGLGSNRHIDFVTYSGDKMLYERCYNLIASFYNGASDFRLTSDGGRLSVSRDVNVDQGKGEGPLITGVQKNTLVFIIPGSGESSSLETLIDRFCKSFIAI</sequence>
<name>A0ABQ8PA56_9CRYT</name>
<protein>
    <submittedName>
        <fullName evidence="3">Signal peptide-containing secreted protein</fullName>
    </submittedName>
</protein>
<evidence type="ECO:0000256" key="2">
    <source>
        <dbReference type="SAM" id="SignalP"/>
    </source>
</evidence>
<accession>A0ABQ8PA56</accession>
<gene>
    <name evidence="3" type="ORF">OJ252_774</name>
</gene>
<feature type="compositionally biased region" description="Low complexity" evidence="1">
    <location>
        <begin position="144"/>
        <end position="155"/>
    </location>
</feature>
<evidence type="ECO:0000256" key="1">
    <source>
        <dbReference type="SAM" id="MobiDB-lite"/>
    </source>
</evidence>
<evidence type="ECO:0000313" key="4">
    <source>
        <dbReference type="Proteomes" id="UP001071777"/>
    </source>
</evidence>
<organism evidence="3 4">
    <name type="scientific">Cryptosporidium canis</name>
    <dbReference type="NCBI Taxonomy" id="195482"/>
    <lineage>
        <taxon>Eukaryota</taxon>
        <taxon>Sar</taxon>
        <taxon>Alveolata</taxon>
        <taxon>Apicomplexa</taxon>
        <taxon>Conoidasida</taxon>
        <taxon>Coccidia</taxon>
        <taxon>Eucoccidiorida</taxon>
        <taxon>Eimeriorina</taxon>
        <taxon>Cryptosporidiidae</taxon>
        <taxon>Cryptosporidium</taxon>
    </lineage>
</organism>
<dbReference type="Proteomes" id="UP001071777">
    <property type="component" value="Unassembled WGS sequence"/>
</dbReference>
<feature type="signal peptide" evidence="2">
    <location>
        <begin position="1"/>
        <end position="20"/>
    </location>
</feature>
<reference evidence="3" key="1">
    <citation type="submission" date="2022-10" db="EMBL/GenBank/DDBJ databases">
        <title>Adaptive evolution leads to modifications in subtelomeric GC content in a zoonotic Cryptosporidium species.</title>
        <authorList>
            <person name="Li J."/>
            <person name="Feng Y."/>
            <person name="Xiao L."/>
        </authorList>
    </citation>
    <scope>NUCLEOTIDE SEQUENCE</scope>
    <source>
        <strain evidence="3">25894</strain>
    </source>
</reference>
<keyword evidence="4" id="KW-1185">Reference proteome</keyword>
<feature type="compositionally biased region" description="Low complexity" evidence="1">
    <location>
        <begin position="195"/>
        <end position="212"/>
    </location>
</feature>
<feature type="region of interest" description="Disordered" evidence="1">
    <location>
        <begin position="137"/>
        <end position="257"/>
    </location>
</feature>
<proteinExistence type="predicted"/>
<evidence type="ECO:0000313" key="3">
    <source>
        <dbReference type="EMBL" id="KAJ1614141.1"/>
    </source>
</evidence>